<name>A0A5J6ME25_9PROT</name>
<dbReference type="Pfam" id="PF13473">
    <property type="entry name" value="Cupredoxin_1"/>
    <property type="match status" value="1"/>
</dbReference>
<evidence type="ECO:0000313" key="3">
    <source>
        <dbReference type="EMBL" id="QEX15381.1"/>
    </source>
</evidence>
<dbReference type="Proteomes" id="UP000326202">
    <property type="component" value="Chromosome"/>
</dbReference>
<evidence type="ECO:0000256" key="1">
    <source>
        <dbReference type="SAM" id="SignalP"/>
    </source>
</evidence>
<dbReference type="InterPro" id="IPR028096">
    <property type="entry name" value="EfeO_Cupredoxin"/>
</dbReference>
<organism evidence="3 4">
    <name type="scientific">Hypericibacter terrae</name>
    <dbReference type="NCBI Taxonomy" id="2602015"/>
    <lineage>
        <taxon>Bacteria</taxon>
        <taxon>Pseudomonadati</taxon>
        <taxon>Pseudomonadota</taxon>
        <taxon>Alphaproteobacteria</taxon>
        <taxon>Rhodospirillales</taxon>
        <taxon>Dongiaceae</taxon>
        <taxon>Hypericibacter</taxon>
    </lineage>
</organism>
<dbReference type="RefSeq" id="WP_191908395.1">
    <property type="nucleotide sequence ID" value="NZ_CP042906.1"/>
</dbReference>
<dbReference type="KEGG" id="htq:FRZ44_06640"/>
<protein>
    <recommendedName>
        <fullName evidence="2">EfeO-type cupredoxin-like domain-containing protein</fullName>
    </recommendedName>
</protein>
<sequence>MRRLVFACLAILATLSLAGTVRADDLQTFRIEIKDGVITPKQTEVPANKDFKLEVANTGSIPAEFESKQLRQEKVLAPGKSVTITIRGIDPGEYQFVDEFHENDAAGQGVIVAK</sequence>
<keyword evidence="4" id="KW-1185">Reference proteome</keyword>
<dbReference type="AlphaFoldDB" id="A0A5J6ME25"/>
<accession>A0A5J6ME25</accession>
<feature type="signal peptide" evidence="1">
    <location>
        <begin position="1"/>
        <end position="23"/>
    </location>
</feature>
<evidence type="ECO:0000259" key="2">
    <source>
        <dbReference type="Pfam" id="PF13473"/>
    </source>
</evidence>
<dbReference type="SUPFAM" id="SSF49503">
    <property type="entry name" value="Cupredoxins"/>
    <property type="match status" value="1"/>
</dbReference>
<evidence type="ECO:0000313" key="4">
    <source>
        <dbReference type="Proteomes" id="UP000326202"/>
    </source>
</evidence>
<feature type="domain" description="EfeO-type cupredoxin-like" evidence="2">
    <location>
        <begin position="9"/>
        <end position="108"/>
    </location>
</feature>
<dbReference type="Gene3D" id="2.60.40.420">
    <property type="entry name" value="Cupredoxins - blue copper proteins"/>
    <property type="match status" value="1"/>
</dbReference>
<feature type="chain" id="PRO_5023838774" description="EfeO-type cupredoxin-like domain-containing protein" evidence="1">
    <location>
        <begin position="24"/>
        <end position="114"/>
    </location>
</feature>
<dbReference type="EMBL" id="CP042906">
    <property type="protein sequence ID" value="QEX15381.1"/>
    <property type="molecule type" value="Genomic_DNA"/>
</dbReference>
<gene>
    <name evidence="3" type="ORF">FRZ44_06640</name>
</gene>
<keyword evidence="1" id="KW-0732">Signal</keyword>
<proteinExistence type="predicted"/>
<dbReference type="InterPro" id="IPR008972">
    <property type="entry name" value="Cupredoxin"/>
</dbReference>
<reference evidence="3 4" key="1">
    <citation type="submission" date="2019-08" db="EMBL/GenBank/DDBJ databases">
        <title>Hyperibacter terrae gen. nov., sp. nov. and Hyperibacter viscosus sp. nov., two new members in the family Rhodospirillaceae isolated from the rhizosphere of Hypericum perforatum.</title>
        <authorList>
            <person name="Noviana Z."/>
        </authorList>
    </citation>
    <scope>NUCLEOTIDE SEQUENCE [LARGE SCALE GENOMIC DNA]</scope>
    <source>
        <strain evidence="3 4">R5913</strain>
    </source>
</reference>